<evidence type="ECO:0000313" key="2">
    <source>
        <dbReference type="Proteomes" id="UP001057402"/>
    </source>
</evidence>
<dbReference type="EMBL" id="CM042886">
    <property type="protein sequence ID" value="KAI4338466.1"/>
    <property type="molecule type" value="Genomic_DNA"/>
</dbReference>
<gene>
    <name evidence="1" type="ORF">MLD38_023524</name>
</gene>
<name>A0ACB9NR23_9MYRT</name>
<keyword evidence="2" id="KW-1185">Reference proteome</keyword>
<dbReference type="Proteomes" id="UP001057402">
    <property type="component" value="Chromosome 7"/>
</dbReference>
<evidence type="ECO:0000313" key="1">
    <source>
        <dbReference type="EMBL" id="KAI4338466.1"/>
    </source>
</evidence>
<reference evidence="2" key="1">
    <citation type="journal article" date="2023" name="Front. Plant Sci.">
        <title>Chromosomal-level genome assembly of Melastoma candidum provides insights into trichome evolution.</title>
        <authorList>
            <person name="Zhong Y."/>
            <person name="Wu W."/>
            <person name="Sun C."/>
            <person name="Zou P."/>
            <person name="Liu Y."/>
            <person name="Dai S."/>
            <person name="Zhou R."/>
        </authorList>
    </citation>
    <scope>NUCLEOTIDE SEQUENCE [LARGE SCALE GENOMIC DNA]</scope>
</reference>
<comment type="caution">
    <text evidence="1">The sequence shown here is derived from an EMBL/GenBank/DDBJ whole genome shotgun (WGS) entry which is preliminary data.</text>
</comment>
<proteinExistence type="predicted"/>
<sequence length="170" mass="19856">MSELKRYFSRFGYLSSPDSDRWTDDFDGEFKSAVIACQKRLGLSVTGRLDSDTMSTTMSPRCGVWDDPPHGVDIHTTRCYAYFYCTLRWDRSAPVTLTYRFSCDHMIDYLSMSDVRAAFEYAFAHWAAIIPVSFEEVDETEGADIHIGFYHGNHRDRRWQSTWSQSRRTR</sequence>
<accession>A0ACB9NR23</accession>
<organism evidence="1 2">
    <name type="scientific">Melastoma candidum</name>
    <dbReference type="NCBI Taxonomy" id="119954"/>
    <lineage>
        <taxon>Eukaryota</taxon>
        <taxon>Viridiplantae</taxon>
        <taxon>Streptophyta</taxon>
        <taxon>Embryophyta</taxon>
        <taxon>Tracheophyta</taxon>
        <taxon>Spermatophyta</taxon>
        <taxon>Magnoliopsida</taxon>
        <taxon>eudicotyledons</taxon>
        <taxon>Gunneridae</taxon>
        <taxon>Pentapetalae</taxon>
        <taxon>rosids</taxon>
        <taxon>malvids</taxon>
        <taxon>Myrtales</taxon>
        <taxon>Melastomataceae</taxon>
        <taxon>Melastomatoideae</taxon>
        <taxon>Melastomateae</taxon>
        <taxon>Melastoma</taxon>
    </lineage>
</organism>
<protein>
    <submittedName>
        <fullName evidence="1">Uncharacterized protein</fullName>
    </submittedName>
</protein>